<dbReference type="EMBL" id="BQKI01000079">
    <property type="protein sequence ID" value="GJN26488.1"/>
    <property type="molecule type" value="Genomic_DNA"/>
</dbReference>
<evidence type="ECO:0000259" key="5">
    <source>
        <dbReference type="SMART" id="SM00179"/>
    </source>
</evidence>
<dbReference type="PROSITE" id="PS01187">
    <property type="entry name" value="EGF_CA"/>
    <property type="match status" value="1"/>
</dbReference>
<evidence type="ECO:0000313" key="7">
    <source>
        <dbReference type="Proteomes" id="UP001054889"/>
    </source>
</evidence>
<dbReference type="CDD" id="cd00054">
    <property type="entry name" value="EGF_CA"/>
    <property type="match status" value="1"/>
</dbReference>
<sequence>MMLLLLLPESNCFGSCYLLQANWKAPRFSKRSVLVSRSLPSLMSASHQDNGGCWRDEKTNITACKDSDLSGCKCPPGFMGNGFHCQDVNECSEKLACTCPHCSCKNTWGGFDCKCGSGMMYIKSEDTCIAKNMSAFGWLVTILVLSCLAGAGIAGYVFYKYRLRRYMDSEVMAIMAQYMPLESQHTESQPLREEAAQA</sequence>
<dbReference type="GO" id="GO:0006623">
    <property type="term" value="P:protein targeting to vacuole"/>
    <property type="evidence" value="ECO:0007669"/>
    <property type="project" value="TreeGrafter"/>
</dbReference>
<dbReference type="AlphaFoldDB" id="A0AAV5ESW3"/>
<dbReference type="InterPro" id="IPR050751">
    <property type="entry name" value="ECM_structural_protein"/>
</dbReference>
<dbReference type="GO" id="GO:0005802">
    <property type="term" value="C:trans-Golgi network"/>
    <property type="evidence" value="ECO:0007669"/>
    <property type="project" value="TreeGrafter"/>
</dbReference>
<evidence type="ECO:0000313" key="6">
    <source>
        <dbReference type="EMBL" id="GJN26488.1"/>
    </source>
</evidence>
<reference evidence="6" key="1">
    <citation type="journal article" date="2018" name="DNA Res.">
        <title>Multiple hybrid de novo genome assembly of finger millet, an orphan allotetraploid crop.</title>
        <authorList>
            <person name="Hatakeyama M."/>
            <person name="Aluri S."/>
            <person name="Balachadran M.T."/>
            <person name="Sivarajan S.R."/>
            <person name="Patrignani A."/>
            <person name="Gruter S."/>
            <person name="Poveda L."/>
            <person name="Shimizu-Inatsugi R."/>
            <person name="Baeten J."/>
            <person name="Francoijs K.J."/>
            <person name="Nataraja K.N."/>
            <person name="Reddy Y.A.N."/>
            <person name="Phadnis S."/>
            <person name="Ravikumar R.L."/>
            <person name="Schlapbach R."/>
            <person name="Sreeman S.M."/>
            <person name="Shimizu K.K."/>
        </authorList>
    </citation>
    <scope>NUCLEOTIDE SEQUENCE</scope>
</reference>
<dbReference type="Proteomes" id="UP001054889">
    <property type="component" value="Unassembled WGS sequence"/>
</dbReference>
<dbReference type="Pfam" id="PF12662">
    <property type="entry name" value="cEGF"/>
    <property type="match status" value="1"/>
</dbReference>
<evidence type="ECO:0000256" key="3">
    <source>
        <dbReference type="ARBA" id="ARBA00023157"/>
    </source>
</evidence>
<keyword evidence="4" id="KW-0812">Transmembrane</keyword>
<dbReference type="InterPro" id="IPR018097">
    <property type="entry name" value="EGF_Ca-bd_CS"/>
</dbReference>
<dbReference type="PANTHER" id="PTHR24034:SF169">
    <property type="entry name" value="OS04G0611400 PROTEIN"/>
    <property type="match status" value="1"/>
</dbReference>
<evidence type="ECO:0000256" key="1">
    <source>
        <dbReference type="ARBA" id="ARBA00022536"/>
    </source>
</evidence>
<protein>
    <recommendedName>
        <fullName evidence="5">EGF-like calcium-binding domain-containing protein</fullName>
    </recommendedName>
</protein>
<dbReference type="GO" id="GO:0016020">
    <property type="term" value="C:membrane"/>
    <property type="evidence" value="ECO:0007669"/>
    <property type="project" value="TreeGrafter"/>
</dbReference>
<dbReference type="GO" id="GO:0017119">
    <property type="term" value="C:Golgi transport complex"/>
    <property type="evidence" value="ECO:0007669"/>
    <property type="project" value="TreeGrafter"/>
</dbReference>
<dbReference type="InterPro" id="IPR001881">
    <property type="entry name" value="EGF-like_Ca-bd_dom"/>
</dbReference>
<keyword evidence="4" id="KW-0472">Membrane</keyword>
<evidence type="ECO:0000256" key="2">
    <source>
        <dbReference type="ARBA" id="ARBA00022737"/>
    </source>
</evidence>
<accession>A0AAV5ESW3</accession>
<feature type="domain" description="EGF-like calcium-binding" evidence="5">
    <location>
        <begin position="87"/>
        <end position="129"/>
    </location>
</feature>
<proteinExistence type="predicted"/>
<keyword evidence="2" id="KW-0677">Repeat</keyword>
<feature type="transmembrane region" description="Helical" evidence="4">
    <location>
        <begin position="135"/>
        <end position="159"/>
    </location>
</feature>
<dbReference type="GO" id="GO:0006896">
    <property type="term" value="P:Golgi to vacuole transport"/>
    <property type="evidence" value="ECO:0007669"/>
    <property type="project" value="TreeGrafter"/>
</dbReference>
<keyword evidence="1" id="KW-0245">EGF-like domain</keyword>
<comment type="caution">
    <text evidence="6">The sequence shown here is derived from an EMBL/GenBank/DDBJ whole genome shotgun (WGS) entry which is preliminary data.</text>
</comment>
<dbReference type="Gene3D" id="2.10.25.10">
    <property type="entry name" value="Laminin"/>
    <property type="match status" value="2"/>
</dbReference>
<organism evidence="6 7">
    <name type="scientific">Eleusine coracana subsp. coracana</name>
    <dbReference type="NCBI Taxonomy" id="191504"/>
    <lineage>
        <taxon>Eukaryota</taxon>
        <taxon>Viridiplantae</taxon>
        <taxon>Streptophyta</taxon>
        <taxon>Embryophyta</taxon>
        <taxon>Tracheophyta</taxon>
        <taxon>Spermatophyta</taxon>
        <taxon>Magnoliopsida</taxon>
        <taxon>Liliopsida</taxon>
        <taxon>Poales</taxon>
        <taxon>Poaceae</taxon>
        <taxon>PACMAD clade</taxon>
        <taxon>Chloridoideae</taxon>
        <taxon>Cynodonteae</taxon>
        <taxon>Eleusininae</taxon>
        <taxon>Eleusine</taxon>
    </lineage>
</organism>
<keyword evidence="7" id="KW-1185">Reference proteome</keyword>
<dbReference type="GO" id="GO:0005768">
    <property type="term" value="C:endosome"/>
    <property type="evidence" value="ECO:0007669"/>
    <property type="project" value="TreeGrafter"/>
</dbReference>
<keyword evidence="4" id="KW-1133">Transmembrane helix</keyword>
<evidence type="ECO:0000256" key="4">
    <source>
        <dbReference type="SAM" id="Phobius"/>
    </source>
</evidence>
<dbReference type="PANTHER" id="PTHR24034">
    <property type="entry name" value="EGF-LIKE DOMAIN-CONTAINING PROTEIN"/>
    <property type="match status" value="1"/>
</dbReference>
<dbReference type="SMART" id="SM00179">
    <property type="entry name" value="EGF_CA"/>
    <property type="match status" value="1"/>
</dbReference>
<dbReference type="GO" id="GO:0005509">
    <property type="term" value="F:calcium ion binding"/>
    <property type="evidence" value="ECO:0007669"/>
    <property type="project" value="InterPro"/>
</dbReference>
<keyword evidence="3" id="KW-1015">Disulfide bond</keyword>
<name>A0AAV5ESW3_ELECO</name>
<gene>
    <name evidence="6" type="primary">gb14420</name>
    <name evidence="6" type="ORF">PR202_gb14420</name>
</gene>
<dbReference type="InterPro" id="IPR026823">
    <property type="entry name" value="cEGF"/>
</dbReference>
<reference evidence="6" key="2">
    <citation type="submission" date="2021-12" db="EMBL/GenBank/DDBJ databases">
        <title>Resequencing data analysis of finger millet.</title>
        <authorList>
            <person name="Hatakeyama M."/>
            <person name="Aluri S."/>
            <person name="Balachadran M.T."/>
            <person name="Sivarajan S.R."/>
            <person name="Poveda L."/>
            <person name="Shimizu-Inatsugi R."/>
            <person name="Schlapbach R."/>
            <person name="Sreeman S.M."/>
            <person name="Shimizu K.K."/>
        </authorList>
    </citation>
    <scope>NUCLEOTIDE SEQUENCE</scope>
</reference>